<name>A0A081N5C5_9GAMM</name>
<dbReference type="AlphaFoldDB" id="A0A081N5C5"/>
<dbReference type="RefSeq" id="WP_034876698.1">
    <property type="nucleotide sequence ID" value="NZ_JOKG01000003.1"/>
</dbReference>
<gene>
    <name evidence="2" type="ORF">GZ77_15180</name>
</gene>
<proteinExistence type="predicted"/>
<feature type="chain" id="PRO_5001760628" evidence="1">
    <location>
        <begin position="22"/>
        <end position="133"/>
    </location>
</feature>
<organism evidence="2 3">
    <name type="scientific">Endozoicomonas montiporae</name>
    <dbReference type="NCBI Taxonomy" id="1027273"/>
    <lineage>
        <taxon>Bacteria</taxon>
        <taxon>Pseudomonadati</taxon>
        <taxon>Pseudomonadota</taxon>
        <taxon>Gammaproteobacteria</taxon>
        <taxon>Oceanospirillales</taxon>
        <taxon>Endozoicomonadaceae</taxon>
        <taxon>Endozoicomonas</taxon>
    </lineage>
</organism>
<keyword evidence="1" id="KW-0732">Signal</keyword>
<keyword evidence="3" id="KW-1185">Reference proteome</keyword>
<accession>A0A081N5C5</accession>
<feature type="signal peptide" evidence="1">
    <location>
        <begin position="1"/>
        <end position="21"/>
    </location>
</feature>
<reference evidence="2 3" key="1">
    <citation type="submission" date="2014-06" db="EMBL/GenBank/DDBJ databases">
        <title>Whole Genome Sequences of Three Symbiotic Endozoicomonas Bacteria.</title>
        <authorList>
            <person name="Neave M.J."/>
            <person name="Apprill A."/>
            <person name="Voolstra C.R."/>
        </authorList>
    </citation>
    <scope>NUCLEOTIDE SEQUENCE [LARGE SCALE GENOMIC DNA]</scope>
    <source>
        <strain evidence="2 3">LMG 24815</strain>
    </source>
</reference>
<dbReference type="EMBL" id="JOKG01000003">
    <property type="protein sequence ID" value="KEQ13648.1"/>
    <property type="molecule type" value="Genomic_DNA"/>
</dbReference>
<protein>
    <submittedName>
        <fullName evidence="2">Uncharacterized protein</fullName>
    </submittedName>
</protein>
<evidence type="ECO:0000313" key="2">
    <source>
        <dbReference type="EMBL" id="KEQ13648.1"/>
    </source>
</evidence>
<evidence type="ECO:0000313" key="3">
    <source>
        <dbReference type="Proteomes" id="UP000028006"/>
    </source>
</evidence>
<dbReference type="Proteomes" id="UP000028006">
    <property type="component" value="Unassembled WGS sequence"/>
</dbReference>
<sequence>MHNVKRLICALMLLGSMPAFSQQMVKDYKKLKSAIENNHAPSGYIDLNHCTVQERLGGSPREQWSYQISFEQQFSINHRNGMILTTDISEELHNESADKATLAKRFATFSAWPDSKVTSSCYAPLHRLKFLER</sequence>
<comment type="caution">
    <text evidence="2">The sequence shown here is derived from an EMBL/GenBank/DDBJ whole genome shotgun (WGS) entry which is preliminary data.</text>
</comment>
<evidence type="ECO:0000256" key="1">
    <source>
        <dbReference type="SAM" id="SignalP"/>
    </source>
</evidence>